<evidence type="ECO:0000256" key="2">
    <source>
        <dbReference type="ARBA" id="ARBA00012438"/>
    </source>
</evidence>
<dbReference type="Proteomes" id="UP000824094">
    <property type="component" value="Unassembled WGS sequence"/>
</dbReference>
<dbReference type="GO" id="GO:0005524">
    <property type="term" value="F:ATP binding"/>
    <property type="evidence" value="ECO:0007669"/>
    <property type="project" value="UniProtKB-KW"/>
</dbReference>
<dbReference type="InterPro" id="IPR004358">
    <property type="entry name" value="Sig_transdc_His_kin-like_C"/>
</dbReference>
<feature type="domain" description="Histidine kinase" evidence="6">
    <location>
        <begin position="1"/>
        <end position="104"/>
    </location>
</feature>
<evidence type="ECO:0000313" key="7">
    <source>
        <dbReference type="EMBL" id="HIU59965.1"/>
    </source>
</evidence>
<dbReference type="Gene3D" id="3.30.565.10">
    <property type="entry name" value="Histidine kinase-like ATPase, C-terminal domain"/>
    <property type="match status" value="1"/>
</dbReference>
<reference evidence="7" key="2">
    <citation type="journal article" date="2021" name="PeerJ">
        <title>Extensive microbial diversity within the chicken gut microbiome revealed by metagenomics and culture.</title>
        <authorList>
            <person name="Gilroy R."/>
            <person name="Ravi A."/>
            <person name="Getino M."/>
            <person name="Pursley I."/>
            <person name="Horton D.L."/>
            <person name="Alikhan N.F."/>
            <person name="Baker D."/>
            <person name="Gharbi K."/>
            <person name="Hall N."/>
            <person name="Watson M."/>
            <person name="Adriaenssens E.M."/>
            <person name="Foster-Nyarko E."/>
            <person name="Jarju S."/>
            <person name="Secka A."/>
            <person name="Antonio M."/>
            <person name="Oren A."/>
            <person name="Chaudhuri R.R."/>
            <person name="La Ragione R."/>
            <person name="Hildebrand F."/>
            <person name="Pallen M.J."/>
        </authorList>
    </citation>
    <scope>NUCLEOTIDE SEQUENCE</scope>
    <source>
        <strain evidence="7">18911</strain>
    </source>
</reference>
<keyword evidence="7" id="KW-0067">ATP-binding</keyword>
<dbReference type="PRINTS" id="PR00344">
    <property type="entry name" value="BCTRLSENSOR"/>
</dbReference>
<dbReference type="EMBL" id="DVNF01000037">
    <property type="protein sequence ID" value="HIU59965.1"/>
    <property type="molecule type" value="Genomic_DNA"/>
</dbReference>
<dbReference type="GO" id="GO:0000155">
    <property type="term" value="F:phosphorelay sensor kinase activity"/>
    <property type="evidence" value="ECO:0007669"/>
    <property type="project" value="TreeGrafter"/>
</dbReference>
<gene>
    <name evidence="7" type="ORF">IAB05_01085</name>
</gene>
<keyword evidence="5" id="KW-0902">Two-component regulatory system</keyword>
<dbReference type="PANTHER" id="PTHR43547:SF2">
    <property type="entry name" value="HYBRID SIGNAL TRANSDUCTION HISTIDINE KINASE C"/>
    <property type="match status" value="1"/>
</dbReference>
<dbReference type="InterPro" id="IPR005467">
    <property type="entry name" value="His_kinase_dom"/>
</dbReference>
<dbReference type="Pfam" id="PF02518">
    <property type="entry name" value="HATPase_c"/>
    <property type="match status" value="1"/>
</dbReference>
<dbReference type="SUPFAM" id="SSF55874">
    <property type="entry name" value="ATPase domain of HSP90 chaperone/DNA topoisomerase II/histidine kinase"/>
    <property type="match status" value="1"/>
</dbReference>
<keyword evidence="7" id="KW-0547">Nucleotide-binding</keyword>
<dbReference type="PROSITE" id="PS50109">
    <property type="entry name" value="HIS_KIN"/>
    <property type="match status" value="1"/>
</dbReference>
<keyword evidence="4" id="KW-0808">Transferase</keyword>
<evidence type="ECO:0000313" key="8">
    <source>
        <dbReference type="Proteomes" id="UP000824094"/>
    </source>
</evidence>
<protein>
    <recommendedName>
        <fullName evidence="2">histidine kinase</fullName>
        <ecNumber evidence="2">2.7.13.3</ecNumber>
    </recommendedName>
</protein>
<accession>A0A9D1MGF2</accession>
<comment type="caution">
    <text evidence="7">The sequence shown here is derived from an EMBL/GenBank/DDBJ whole genome shotgun (WGS) entry which is preliminary data.</text>
</comment>
<evidence type="ECO:0000256" key="5">
    <source>
        <dbReference type="ARBA" id="ARBA00023012"/>
    </source>
</evidence>
<reference evidence="7" key="1">
    <citation type="submission" date="2020-10" db="EMBL/GenBank/DDBJ databases">
        <authorList>
            <person name="Gilroy R."/>
        </authorList>
    </citation>
    <scope>NUCLEOTIDE SEQUENCE</scope>
    <source>
        <strain evidence="7">18911</strain>
    </source>
</reference>
<evidence type="ECO:0000256" key="3">
    <source>
        <dbReference type="ARBA" id="ARBA00022553"/>
    </source>
</evidence>
<keyword evidence="3" id="KW-0597">Phosphoprotein</keyword>
<name>A0A9D1MGF2_9FIRM</name>
<evidence type="ECO:0000256" key="1">
    <source>
        <dbReference type="ARBA" id="ARBA00000085"/>
    </source>
</evidence>
<dbReference type="InterPro" id="IPR003594">
    <property type="entry name" value="HATPase_dom"/>
</dbReference>
<dbReference type="AlphaFoldDB" id="A0A9D1MGF2"/>
<keyword evidence="4" id="KW-0418">Kinase</keyword>
<organism evidence="7 8">
    <name type="scientific">Candidatus Stercoripulliclostridium merdigallinarum</name>
    <dbReference type="NCBI Taxonomy" id="2840951"/>
    <lineage>
        <taxon>Bacteria</taxon>
        <taxon>Bacillati</taxon>
        <taxon>Bacillota</taxon>
        <taxon>Clostridia</taxon>
        <taxon>Eubacteriales</taxon>
        <taxon>Candidatus Stercoripulliclostridium</taxon>
    </lineage>
</organism>
<proteinExistence type="predicted"/>
<dbReference type="SMART" id="SM00387">
    <property type="entry name" value="HATPase_c"/>
    <property type="match status" value="1"/>
</dbReference>
<comment type="catalytic activity">
    <reaction evidence="1">
        <text>ATP + protein L-histidine = ADP + protein N-phospho-L-histidine.</text>
        <dbReference type="EC" id="2.7.13.3"/>
    </reaction>
</comment>
<evidence type="ECO:0000259" key="6">
    <source>
        <dbReference type="PROSITE" id="PS50109"/>
    </source>
</evidence>
<sequence>MRELALNVLDIAENSVKANASLIVITIEARKNLLTITIADNGKGMDKAFLARVTDPFTTTRTTRKVGMGIPLFKEAAEMTGGRFSIDSELGIGTTVTASFVIDSIDRAPLGDIAESAVTLLRDDIDFVWVYTVNDKSFTFDTREVKRELGGIPITSPEIIKFLKDMLEENIESINGGIIL</sequence>
<evidence type="ECO:0000256" key="4">
    <source>
        <dbReference type="ARBA" id="ARBA00022777"/>
    </source>
</evidence>
<dbReference type="PANTHER" id="PTHR43547">
    <property type="entry name" value="TWO-COMPONENT HISTIDINE KINASE"/>
    <property type="match status" value="1"/>
</dbReference>
<dbReference type="EC" id="2.7.13.3" evidence="2"/>
<dbReference type="InterPro" id="IPR036890">
    <property type="entry name" value="HATPase_C_sf"/>
</dbReference>